<name>A0A0F9KPW7_9ZZZZ</name>
<dbReference type="PROSITE" id="PS50093">
    <property type="entry name" value="PKD"/>
    <property type="match status" value="1"/>
</dbReference>
<feature type="domain" description="PKD" evidence="1">
    <location>
        <begin position="1"/>
        <end position="57"/>
    </location>
</feature>
<sequence>TLTYNWDFGDGTTNTGVTVTHSYSGDGGYVVTFTVRDAQFSDTATVTVTVYTQGGEFHWLEAEYPDTLTAPMQVADNPLASGERFIYVPNGGGGGGDALYTVTIATGGEYVIWGRVYAANQGDNSFHVQRWIPGRRTPSLPHMASSGNGTW</sequence>
<comment type="caution">
    <text evidence="2">The sequence shown here is derived from an EMBL/GenBank/DDBJ whole genome shotgun (WGS) entry which is preliminary data.</text>
</comment>
<evidence type="ECO:0000259" key="1">
    <source>
        <dbReference type="PROSITE" id="PS50093"/>
    </source>
</evidence>
<dbReference type="InterPro" id="IPR013783">
    <property type="entry name" value="Ig-like_fold"/>
</dbReference>
<dbReference type="EMBL" id="LAZR01014451">
    <property type="protein sequence ID" value="KKM17445.1"/>
    <property type="molecule type" value="Genomic_DNA"/>
</dbReference>
<dbReference type="Gene3D" id="2.60.120.260">
    <property type="entry name" value="Galactose-binding domain-like"/>
    <property type="match status" value="1"/>
</dbReference>
<dbReference type="InterPro" id="IPR035986">
    <property type="entry name" value="PKD_dom_sf"/>
</dbReference>
<dbReference type="InterPro" id="IPR000601">
    <property type="entry name" value="PKD_dom"/>
</dbReference>
<protein>
    <recommendedName>
        <fullName evidence="1">PKD domain-containing protein</fullName>
    </recommendedName>
</protein>
<proteinExistence type="predicted"/>
<gene>
    <name evidence="2" type="ORF">LCGC14_1675730</name>
</gene>
<accession>A0A0F9KPW7</accession>
<organism evidence="2">
    <name type="scientific">marine sediment metagenome</name>
    <dbReference type="NCBI Taxonomy" id="412755"/>
    <lineage>
        <taxon>unclassified sequences</taxon>
        <taxon>metagenomes</taxon>
        <taxon>ecological metagenomes</taxon>
    </lineage>
</organism>
<feature type="non-terminal residue" evidence="2">
    <location>
        <position position="1"/>
    </location>
</feature>
<reference evidence="2" key="1">
    <citation type="journal article" date="2015" name="Nature">
        <title>Complex archaea that bridge the gap between prokaryotes and eukaryotes.</title>
        <authorList>
            <person name="Spang A."/>
            <person name="Saw J.H."/>
            <person name="Jorgensen S.L."/>
            <person name="Zaremba-Niedzwiedzka K."/>
            <person name="Martijn J."/>
            <person name="Lind A.E."/>
            <person name="van Eijk R."/>
            <person name="Schleper C."/>
            <person name="Guy L."/>
            <person name="Ettema T.J."/>
        </authorList>
    </citation>
    <scope>NUCLEOTIDE SEQUENCE</scope>
</reference>
<evidence type="ECO:0000313" key="2">
    <source>
        <dbReference type="EMBL" id="KKM17445.1"/>
    </source>
</evidence>
<dbReference type="Gene3D" id="2.60.40.10">
    <property type="entry name" value="Immunoglobulins"/>
    <property type="match status" value="1"/>
</dbReference>
<dbReference type="Pfam" id="PF18911">
    <property type="entry name" value="PKD_4"/>
    <property type="match status" value="1"/>
</dbReference>
<dbReference type="AlphaFoldDB" id="A0A0F9KPW7"/>
<dbReference type="SUPFAM" id="SSF49299">
    <property type="entry name" value="PKD domain"/>
    <property type="match status" value="1"/>
</dbReference>